<comment type="caution">
    <text evidence="3">The sequence shown here is derived from an EMBL/GenBank/DDBJ whole genome shotgun (WGS) entry which is preliminary data.</text>
</comment>
<feature type="chain" id="PRO_5002088022" description="Argininosuccinate lyase" evidence="2">
    <location>
        <begin position="22"/>
        <end position="99"/>
    </location>
</feature>
<organism evidence="3 4">
    <name type="scientific">Croceibacterium mercuriale</name>
    <dbReference type="NCBI Taxonomy" id="1572751"/>
    <lineage>
        <taxon>Bacteria</taxon>
        <taxon>Pseudomonadati</taxon>
        <taxon>Pseudomonadota</taxon>
        <taxon>Alphaproteobacteria</taxon>
        <taxon>Sphingomonadales</taxon>
        <taxon>Erythrobacteraceae</taxon>
        <taxon>Croceibacterium</taxon>
    </lineage>
</organism>
<evidence type="ECO:0000313" key="3">
    <source>
        <dbReference type="EMBL" id="KHL24414.1"/>
    </source>
</evidence>
<dbReference type="PROSITE" id="PS51257">
    <property type="entry name" value="PROKAR_LIPOPROTEIN"/>
    <property type="match status" value="1"/>
</dbReference>
<keyword evidence="2" id="KW-0732">Signal</keyword>
<dbReference type="EMBL" id="JTDN01000002">
    <property type="protein sequence ID" value="KHL24414.1"/>
    <property type="molecule type" value="Genomic_DNA"/>
</dbReference>
<evidence type="ECO:0008006" key="5">
    <source>
        <dbReference type="Google" id="ProtNLM"/>
    </source>
</evidence>
<evidence type="ECO:0000313" key="4">
    <source>
        <dbReference type="Proteomes" id="UP000030988"/>
    </source>
</evidence>
<dbReference type="Proteomes" id="UP000030988">
    <property type="component" value="Unassembled WGS sequence"/>
</dbReference>
<reference evidence="3 4" key="1">
    <citation type="submission" date="2014-11" db="EMBL/GenBank/DDBJ databases">
        <title>Draft genome sequence of Kirrobacter mercurialis.</title>
        <authorList>
            <person name="Coil D.A."/>
            <person name="Eisen J.A."/>
        </authorList>
    </citation>
    <scope>NUCLEOTIDE SEQUENCE [LARGE SCALE GENOMIC DNA]</scope>
    <source>
        <strain evidence="3 4">Coronado</strain>
    </source>
</reference>
<name>A0A0B2BSL1_9SPHN</name>
<evidence type="ECO:0000256" key="1">
    <source>
        <dbReference type="SAM" id="MobiDB-lite"/>
    </source>
</evidence>
<protein>
    <recommendedName>
        <fullName evidence="5">Argininosuccinate lyase</fullName>
    </recommendedName>
</protein>
<evidence type="ECO:0000256" key="2">
    <source>
        <dbReference type="SAM" id="SignalP"/>
    </source>
</evidence>
<feature type="region of interest" description="Disordered" evidence="1">
    <location>
        <begin position="47"/>
        <end position="99"/>
    </location>
</feature>
<sequence length="99" mass="9179">MKTGLVAGAMALLAACGGNEAADEPVAGGGEVLEGTASDAMLPLATVTSQPPLAPPEPDTSARAPAGRPAVQASAAPGAMPSAGPSAVPTTASSGAATD</sequence>
<feature type="compositionally biased region" description="Low complexity" evidence="1">
    <location>
        <begin position="73"/>
        <end position="87"/>
    </location>
</feature>
<feature type="signal peptide" evidence="2">
    <location>
        <begin position="1"/>
        <end position="21"/>
    </location>
</feature>
<gene>
    <name evidence="3" type="ORF">PK98_10190</name>
</gene>
<dbReference type="AlphaFoldDB" id="A0A0B2BSL1"/>
<keyword evidence="4" id="KW-1185">Reference proteome</keyword>
<proteinExistence type="predicted"/>
<accession>A0A0B2BSL1</accession>
<feature type="compositionally biased region" description="Polar residues" evidence="1">
    <location>
        <begin position="88"/>
        <end position="99"/>
    </location>
</feature>